<organism evidence="2 3">
    <name type="scientific">Rhodococcus koreensis</name>
    <dbReference type="NCBI Taxonomy" id="99653"/>
    <lineage>
        <taxon>Bacteria</taxon>
        <taxon>Bacillati</taxon>
        <taxon>Actinomycetota</taxon>
        <taxon>Actinomycetes</taxon>
        <taxon>Mycobacteriales</taxon>
        <taxon>Nocardiaceae</taxon>
        <taxon>Rhodococcus</taxon>
    </lineage>
</organism>
<dbReference type="Proteomes" id="UP000183561">
    <property type="component" value="Unassembled WGS sequence"/>
</dbReference>
<sequence length="193" mass="21357">MSTPTLHVDASKATPSPGRGLRLRLKPAQSRGFVQGAWWPRSTHLTDELPALLTALSRRLGPIDRIAYDENGWAPAPSRIDHAGNTVDLRHSKDQSSNTLAITGEKFGRLVLLVVPPYTDPVFAYATIMTAASPRDVSTADELLAIGAREAEDRRLALRAQHRWESEGGALHHRGDRSVRPRRTGDRERVRYG</sequence>
<dbReference type="InterPro" id="IPR046036">
    <property type="entry name" value="DUF5994"/>
</dbReference>
<dbReference type="Pfam" id="PF19457">
    <property type="entry name" value="DUF5994"/>
    <property type="match status" value="1"/>
</dbReference>
<gene>
    <name evidence="2" type="ORF">SAMN04490239_1483</name>
</gene>
<proteinExistence type="predicted"/>
<evidence type="ECO:0000313" key="2">
    <source>
        <dbReference type="EMBL" id="SEB74628.1"/>
    </source>
</evidence>
<keyword evidence="3" id="KW-1185">Reference proteome</keyword>
<dbReference type="AlphaFoldDB" id="A0A1H4LVL9"/>
<evidence type="ECO:0000256" key="1">
    <source>
        <dbReference type="SAM" id="MobiDB-lite"/>
    </source>
</evidence>
<protein>
    <submittedName>
        <fullName evidence="2">Uncharacterized protein</fullName>
    </submittedName>
</protein>
<name>A0A1H4LVL9_9NOCA</name>
<dbReference type="EMBL" id="FNSV01000005">
    <property type="protein sequence ID" value="SEB74628.1"/>
    <property type="molecule type" value="Genomic_DNA"/>
</dbReference>
<reference evidence="3" key="1">
    <citation type="submission" date="2016-10" db="EMBL/GenBank/DDBJ databases">
        <authorList>
            <person name="Varghese N."/>
            <person name="Submissions S."/>
        </authorList>
    </citation>
    <scope>NUCLEOTIDE SEQUENCE [LARGE SCALE GENOMIC DNA]</scope>
    <source>
        <strain evidence="3">DSM 44498</strain>
    </source>
</reference>
<feature type="compositionally biased region" description="Basic and acidic residues" evidence="1">
    <location>
        <begin position="176"/>
        <end position="193"/>
    </location>
</feature>
<feature type="region of interest" description="Disordered" evidence="1">
    <location>
        <begin position="166"/>
        <end position="193"/>
    </location>
</feature>
<accession>A0A1H4LVL9</accession>
<evidence type="ECO:0000313" key="3">
    <source>
        <dbReference type="Proteomes" id="UP000183561"/>
    </source>
</evidence>